<dbReference type="Gene3D" id="3.90.730.10">
    <property type="entry name" value="Ribonuclease T2-like"/>
    <property type="match status" value="1"/>
</dbReference>
<dbReference type="GO" id="GO:0003723">
    <property type="term" value="F:RNA binding"/>
    <property type="evidence" value="ECO:0007669"/>
    <property type="project" value="InterPro"/>
</dbReference>
<evidence type="ECO:0000256" key="3">
    <source>
        <dbReference type="ARBA" id="ARBA00022759"/>
    </source>
</evidence>
<dbReference type="AlphaFoldDB" id="A0A1S2YKK9"/>
<evidence type="ECO:0000256" key="10">
    <source>
        <dbReference type="SAM" id="SignalP"/>
    </source>
</evidence>
<keyword evidence="10" id="KW-0732">Signal</keyword>
<dbReference type="InterPro" id="IPR018188">
    <property type="entry name" value="RNase_T2_His_AS_1"/>
</dbReference>
<keyword evidence="6" id="KW-0456">Lyase</keyword>
<dbReference type="PaxDb" id="3827-XP_004506021.1"/>
<dbReference type="RefSeq" id="XP_004506021.2">
    <property type="nucleotide sequence ID" value="XM_004505964.3"/>
</dbReference>
<dbReference type="KEGG" id="cam:101495153"/>
<feature type="active site" evidence="7">
    <location>
        <position position="170"/>
    </location>
</feature>
<keyword evidence="5" id="KW-1015">Disulfide bond</keyword>
<dbReference type="OrthoDB" id="1898737at2759"/>
<dbReference type="PROSITE" id="PS00531">
    <property type="entry name" value="RNASE_T2_2"/>
    <property type="match status" value="1"/>
</dbReference>
<dbReference type="InterPro" id="IPR033697">
    <property type="entry name" value="Ribonuclease_T2_eukaryotic"/>
</dbReference>
<feature type="region of interest" description="Disordered" evidence="9">
    <location>
        <begin position="44"/>
        <end position="68"/>
    </location>
</feature>
<protein>
    <submittedName>
        <fullName evidence="12">Ribonuclease S-F11-like</fullName>
    </submittedName>
</protein>
<evidence type="ECO:0000313" key="12">
    <source>
        <dbReference type="RefSeq" id="XP_004506021.2"/>
    </source>
</evidence>
<reference evidence="12" key="2">
    <citation type="submission" date="2025-08" db="UniProtKB">
        <authorList>
            <consortium name="RefSeq"/>
        </authorList>
    </citation>
    <scope>IDENTIFICATION</scope>
    <source>
        <tissue evidence="12">Etiolated seedlings</tissue>
    </source>
</reference>
<dbReference type="GO" id="GO:0005576">
    <property type="term" value="C:extracellular region"/>
    <property type="evidence" value="ECO:0007669"/>
    <property type="project" value="TreeGrafter"/>
</dbReference>
<evidence type="ECO:0000256" key="8">
    <source>
        <dbReference type="RuleBase" id="RU004328"/>
    </source>
</evidence>
<dbReference type="GO" id="GO:0006401">
    <property type="term" value="P:RNA catabolic process"/>
    <property type="evidence" value="ECO:0007669"/>
    <property type="project" value="TreeGrafter"/>
</dbReference>
<name>A0A1S2YKK9_CICAR</name>
<evidence type="ECO:0000256" key="1">
    <source>
        <dbReference type="ARBA" id="ARBA00007469"/>
    </source>
</evidence>
<dbReference type="PANTHER" id="PTHR11240">
    <property type="entry name" value="RIBONUCLEASE T2"/>
    <property type="match status" value="1"/>
</dbReference>
<dbReference type="GO" id="GO:0016787">
    <property type="term" value="F:hydrolase activity"/>
    <property type="evidence" value="ECO:0007669"/>
    <property type="project" value="UniProtKB-KW"/>
</dbReference>
<keyword evidence="2" id="KW-0540">Nuclease</keyword>
<evidence type="ECO:0000313" key="11">
    <source>
        <dbReference type="Proteomes" id="UP000087171"/>
    </source>
</evidence>
<sequence>MIMYWSTMKSIILSFVVCVLFHCSVLAANESRIRVRASAPTPFPQPLDESYSSDLKKAKRTPPPPPPPPYIPNFDIFMLSETWPAAFCKINTCASPIPAPIKFKIHGLWPSNITGQQPEQCSPGITVPTDIGILGSILNKLNSNWPSLIDSKDLIVIRNNKLWQHEWKKHGSCSYPLFTFREYFETGLNLYAKHDLMAILAREGIKPGKFVSKVDIVDAIYKHINFKPQIRCAQDTRNTNYLYEIRLCFTVSKTPQYVNCTAQYINCAIDQVYY</sequence>
<evidence type="ECO:0000256" key="5">
    <source>
        <dbReference type="ARBA" id="ARBA00023157"/>
    </source>
</evidence>
<keyword evidence="11" id="KW-1185">Reference proteome</keyword>
<comment type="similarity">
    <text evidence="1 8">Belongs to the RNase T2 family.</text>
</comment>
<dbReference type="InterPro" id="IPR001568">
    <property type="entry name" value="RNase_T2-like"/>
</dbReference>
<evidence type="ECO:0000256" key="7">
    <source>
        <dbReference type="PIRSR" id="PIRSR633697-1"/>
    </source>
</evidence>
<accession>A0A1S2YKK9</accession>
<feature type="chain" id="PRO_5010306252" evidence="10">
    <location>
        <begin position="28"/>
        <end position="274"/>
    </location>
</feature>
<dbReference type="Proteomes" id="UP000087171">
    <property type="component" value="Chromosome Ca6"/>
</dbReference>
<dbReference type="eggNOG" id="KOG1642">
    <property type="taxonomic scope" value="Eukaryota"/>
</dbReference>
<keyword evidence="4" id="KW-0378">Hydrolase</keyword>
<dbReference type="InterPro" id="IPR033130">
    <property type="entry name" value="RNase_T2_His_AS_2"/>
</dbReference>
<organism evidence="11 12">
    <name type="scientific">Cicer arietinum</name>
    <name type="common">Chickpea</name>
    <name type="synonym">Garbanzo</name>
    <dbReference type="NCBI Taxonomy" id="3827"/>
    <lineage>
        <taxon>Eukaryota</taxon>
        <taxon>Viridiplantae</taxon>
        <taxon>Streptophyta</taxon>
        <taxon>Embryophyta</taxon>
        <taxon>Tracheophyta</taxon>
        <taxon>Spermatophyta</taxon>
        <taxon>Magnoliopsida</taxon>
        <taxon>eudicotyledons</taxon>
        <taxon>Gunneridae</taxon>
        <taxon>Pentapetalae</taxon>
        <taxon>rosids</taxon>
        <taxon>fabids</taxon>
        <taxon>Fabales</taxon>
        <taxon>Fabaceae</taxon>
        <taxon>Papilionoideae</taxon>
        <taxon>50 kb inversion clade</taxon>
        <taxon>NPAAA clade</taxon>
        <taxon>Hologalegina</taxon>
        <taxon>IRL clade</taxon>
        <taxon>Cicereae</taxon>
        <taxon>Cicer</taxon>
    </lineage>
</organism>
<reference evidence="11" key="1">
    <citation type="journal article" date="2013" name="Nat. Biotechnol.">
        <title>Draft genome sequence of chickpea (Cicer arietinum) provides a resource for trait improvement.</title>
        <authorList>
            <person name="Varshney R.K."/>
            <person name="Song C."/>
            <person name="Saxena R.K."/>
            <person name="Azam S."/>
            <person name="Yu S."/>
            <person name="Sharpe A.G."/>
            <person name="Cannon S."/>
            <person name="Baek J."/>
            <person name="Rosen B.D."/>
            <person name="Tar'an B."/>
            <person name="Millan T."/>
            <person name="Zhang X."/>
            <person name="Ramsay L.D."/>
            <person name="Iwata A."/>
            <person name="Wang Y."/>
            <person name="Nelson W."/>
            <person name="Farmer A.D."/>
            <person name="Gaur P.M."/>
            <person name="Soderlund C."/>
            <person name="Penmetsa R.V."/>
            <person name="Xu C."/>
            <person name="Bharti A.K."/>
            <person name="He W."/>
            <person name="Winter P."/>
            <person name="Zhao S."/>
            <person name="Hane J.K."/>
            <person name="Carrasquilla-Garcia N."/>
            <person name="Condie J.A."/>
            <person name="Upadhyaya H.D."/>
            <person name="Luo M.C."/>
            <person name="Thudi M."/>
            <person name="Gowda C.L."/>
            <person name="Singh N.P."/>
            <person name="Lichtenzveig J."/>
            <person name="Gali K.K."/>
            <person name="Rubio J."/>
            <person name="Nadarajan N."/>
            <person name="Dolezel J."/>
            <person name="Bansal K.C."/>
            <person name="Xu X."/>
            <person name="Edwards D."/>
            <person name="Zhang G."/>
            <person name="Kahl G."/>
            <person name="Gil J."/>
            <person name="Singh K.B."/>
            <person name="Datta S.K."/>
            <person name="Jackson S.A."/>
            <person name="Wang J."/>
            <person name="Cook D.R."/>
        </authorList>
    </citation>
    <scope>NUCLEOTIDE SEQUENCE [LARGE SCALE GENOMIC DNA]</scope>
    <source>
        <strain evidence="11">cv. CDC Frontier</strain>
    </source>
</reference>
<dbReference type="PROSITE" id="PS00530">
    <property type="entry name" value="RNASE_T2_1"/>
    <property type="match status" value="1"/>
</dbReference>
<feature type="active site" evidence="7">
    <location>
        <position position="166"/>
    </location>
</feature>
<feature type="signal peptide" evidence="10">
    <location>
        <begin position="1"/>
        <end position="27"/>
    </location>
</feature>
<evidence type="ECO:0000256" key="2">
    <source>
        <dbReference type="ARBA" id="ARBA00022722"/>
    </source>
</evidence>
<gene>
    <name evidence="12" type="primary">LOC101495153</name>
</gene>
<dbReference type="GeneID" id="101495153"/>
<dbReference type="Pfam" id="PF00445">
    <property type="entry name" value="Ribonuclease_T2"/>
    <property type="match status" value="1"/>
</dbReference>
<evidence type="ECO:0000256" key="4">
    <source>
        <dbReference type="ARBA" id="ARBA00022801"/>
    </source>
</evidence>
<evidence type="ECO:0000256" key="9">
    <source>
        <dbReference type="SAM" id="MobiDB-lite"/>
    </source>
</evidence>
<proteinExistence type="inferred from homology"/>
<dbReference type="CDD" id="cd01061">
    <property type="entry name" value="RNase_T2_euk"/>
    <property type="match status" value="1"/>
</dbReference>
<dbReference type="InterPro" id="IPR036430">
    <property type="entry name" value="RNase_T2-like_sf"/>
</dbReference>
<feature type="active site" evidence="7">
    <location>
        <position position="106"/>
    </location>
</feature>
<dbReference type="PANTHER" id="PTHR11240:SF75">
    <property type="entry name" value="RIBONUCLEASE 3"/>
    <property type="match status" value="1"/>
</dbReference>
<dbReference type="SUPFAM" id="SSF55895">
    <property type="entry name" value="Ribonuclease Rh-like"/>
    <property type="match status" value="1"/>
</dbReference>
<evidence type="ECO:0000256" key="6">
    <source>
        <dbReference type="ARBA" id="ARBA00023239"/>
    </source>
</evidence>
<keyword evidence="3" id="KW-0255">Endonuclease</keyword>
<dbReference type="GO" id="GO:0033897">
    <property type="term" value="F:ribonuclease T2 activity"/>
    <property type="evidence" value="ECO:0007669"/>
    <property type="project" value="InterPro"/>
</dbReference>